<evidence type="ECO:0000256" key="8">
    <source>
        <dbReference type="PIRSR" id="PIRSR000524-1"/>
    </source>
</evidence>
<dbReference type="SUPFAM" id="SSF53383">
    <property type="entry name" value="PLP-dependent transferases"/>
    <property type="match status" value="1"/>
</dbReference>
<feature type="binding site" evidence="8">
    <location>
        <position position="342"/>
    </location>
    <ligand>
        <name>substrate</name>
    </ligand>
</feature>
<dbReference type="OrthoDB" id="9766472at2"/>
<evidence type="ECO:0000259" key="10">
    <source>
        <dbReference type="Pfam" id="PF00266"/>
    </source>
</evidence>
<dbReference type="EC" id="2.6.1.37" evidence="7"/>
<keyword evidence="12" id="KW-1185">Reference proteome</keyword>
<name>A0A1H9HAD3_9GAMM</name>
<dbReference type="HAMAP" id="MF_01376">
    <property type="entry name" value="PhnW_aminotrans_5"/>
    <property type="match status" value="1"/>
</dbReference>
<dbReference type="PANTHER" id="PTHR42778">
    <property type="entry name" value="2-AMINOETHYLPHOSPHONATE--PYRUVATE TRANSAMINASE"/>
    <property type="match status" value="1"/>
</dbReference>
<dbReference type="GO" id="GO:0047304">
    <property type="term" value="F:2-aminoethylphosphonate-pyruvate transaminase activity"/>
    <property type="evidence" value="ECO:0007669"/>
    <property type="project" value="UniProtKB-UniRule"/>
</dbReference>
<dbReference type="Proteomes" id="UP000198749">
    <property type="component" value="Unassembled WGS sequence"/>
</dbReference>
<comment type="function">
    <text evidence="7">Involved in phosphonate degradation.</text>
</comment>
<reference evidence="12" key="1">
    <citation type="submission" date="2016-10" db="EMBL/GenBank/DDBJ databases">
        <authorList>
            <person name="Varghese N."/>
            <person name="Submissions S."/>
        </authorList>
    </citation>
    <scope>NUCLEOTIDE SEQUENCE [LARGE SCALE GENOMIC DNA]</scope>
    <source>
        <strain evidence="12">DSM 18887</strain>
    </source>
</reference>
<dbReference type="Gene3D" id="3.40.640.10">
    <property type="entry name" value="Type I PLP-dependent aspartate aminotransferase-like (Major domain)"/>
    <property type="match status" value="1"/>
</dbReference>
<dbReference type="Pfam" id="PF00266">
    <property type="entry name" value="Aminotran_5"/>
    <property type="match status" value="1"/>
</dbReference>
<evidence type="ECO:0000313" key="11">
    <source>
        <dbReference type="EMBL" id="SEQ59236.1"/>
    </source>
</evidence>
<dbReference type="NCBIfam" id="NF010006">
    <property type="entry name" value="PRK13479.1"/>
    <property type="match status" value="1"/>
</dbReference>
<keyword evidence="2 7" id="KW-0032">Aminotransferase</keyword>
<evidence type="ECO:0000256" key="9">
    <source>
        <dbReference type="PIRSR" id="PIRSR000524-50"/>
    </source>
</evidence>
<dbReference type="InterPro" id="IPR024169">
    <property type="entry name" value="SP_NH2Trfase/AEP_transaminase"/>
</dbReference>
<dbReference type="AlphaFoldDB" id="A0A1H9HAD3"/>
<accession>A0A1H9HAD3</accession>
<dbReference type="Gene3D" id="3.90.1150.10">
    <property type="entry name" value="Aspartate Aminotransferase, domain 1"/>
    <property type="match status" value="1"/>
</dbReference>
<dbReference type="NCBIfam" id="TIGR03301">
    <property type="entry name" value="PhnW-AepZ"/>
    <property type="match status" value="1"/>
</dbReference>
<comment type="catalytic activity">
    <reaction evidence="6 7">
        <text>(2-aminoethyl)phosphonate + pyruvate = phosphonoacetaldehyde + L-alanine</text>
        <dbReference type="Rhea" id="RHEA:17021"/>
        <dbReference type="ChEBI" id="CHEBI:15361"/>
        <dbReference type="ChEBI" id="CHEBI:57418"/>
        <dbReference type="ChEBI" id="CHEBI:57972"/>
        <dbReference type="ChEBI" id="CHEBI:58383"/>
        <dbReference type="EC" id="2.6.1.37"/>
    </reaction>
</comment>
<keyword evidence="4 7" id="KW-0663">Pyridoxal phosphate</keyword>
<keyword evidence="5 7" id="KW-0670">Pyruvate</keyword>
<dbReference type="InterPro" id="IPR012703">
    <property type="entry name" value="NH2EtPonate_pyrv_transaminase"/>
</dbReference>
<dbReference type="InterPro" id="IPR015424">
    <property type="entry name" value="PyrdxlP-dep_Trfase"/>
</dbReference>
<comment type="subunit">
    <text evidence="7">Homodimer.</text>
</comment>
<feature type="domain" description="Aminotransferase class V" evidence="10">
    <location>
        <begin position="138"/>
        <end position="295"/>
    </location>
</feature>
<dbReference type="PIRSF" id="PIRSF000524">
    <property type="entry name" value="SPT"/>
    <property type="match status" value="1"/>
</dbReference>
<dbReference type="STRING" id="355243.SAMN03080615_02030"/>
<comment type="cofactor">
    <cofactor evidence="1 7 9">
        <name>pyridoxal 5'-phosphate</name>
        <dbReference type="ChEBI" id="CHEBI:597326"/>
    </cofactor>
</comment>
<evidence type="ECO:0000256" key="7">
    <source>
        <dbReference type="HAMAP-Rule" id="MF_01376"/>
    </source>
</evidence>
<evidence type="ECO:0000256" key="3">
    <source>
        <dbReference type="ARBA" id="ARBA00022679"/>
    </source>
</evidence>
<dbReference type="InterPro" id="IPR015421">
    <property type="entry name" value="PyrdxlP-dep_Trfase_major"/>
</dbReference>
<evidence type="ECO:0000256" key="1">
    <source>
        <dbReference type="ARBA" id="ARBA00001933"/>
    </source>
</evidence>
<feature type="modified residue" description="N6-(pyridoxal phosphate)lysine" evidence="7 9">
    <location>
        <position position="197"/>
    </location>
</feature>
<dbReference type="EMBL" id="FOGB01000005">
    <property type="protein sequence ID" value="SEQ59236.1"/>
    <property type="molecule type" value="Genomic_DNA"/>
</dbReference>
<evidence type="ECO:0000256" key="2">
    <source>
        <dbReference type="ARBA" id="ARBA00022576"/>
    </source>
</evidence>
<dbReference type="RefSeq" id="WP_091357428.1">
    <property type="nucleotide sequence ID" value="NZ_AP025284.1"/>
</dbReference>
<evidence type="ECO:0000256" key="4">
    <source>
        <dbReference type="ARBA" id="ARBA00022898"/>
    </source>
</evidence>
<dbReference type="NCBIfam" id="TIGR02326">
    <property type="entry name" value="transamin_PhnW"/>
    <property type="match status" value="1"/>
</dbReference>
<protein>
    <recommendedName>
        <fullName evidence="7">2-aminoethylphosphonate--pyruvate transaminase</fullName>
        <ecNumber evidence="7">2.6.1.37</ecNumber>
    </recommendedName>
    <alternativeName>
        <fullName evidence="7">2-aminoethylphosphonate aminotransferase</fullName>
    </alternativeName>
    <alternativeName>
        <fullName evidence="7">AEP transaminase</fullName>
        <shortName evidence="7">AEPT</shortName>
    </alternativeName>
</protein>
<proteinExistence type="inferred from homology"/>
<evidence type="ECO:0000256" key="6">
    <source>
        <dbReference type="ARBA" id="ARBA00049460"/>
    </source>
</evidence>
<organism evidence="11 12">
    <name type="scientific">Amphritea atlantica</name>
    <dbReference type="NCBI Taxonomy" id="355243"/>
    <lineage>
        <taxon>Bacteria</taxon>
        <taxon>Pseudomonadati</taxon>
        <taxon>Pseudomonadota</taxon>
        <taxon>Gammaproteobacteria</taxon>
        <taxon>Oceanospirillales</taxon>
        <taxon>Oceanospirillaceae</taxon>
        <taxon>Amphritea</taxon>
    </lineage>
</organism>
<evidence type="ECO:0000313" key="12">
    <source>
        <dbReference type="Proteomes" id="UP000198749"/>
    </source>
</evidence>
<comment type="similarity">
    <text evidence="7">Belongs to the class-V pyridoxal-phosphate-dependent aminotransferase family. PhnW subfamily.</text>
</comment>
<gene>
    <name evidence="7" type="primary">phnW</name>
    <name evidence="11" type="ORF">SAMN03080615_02030</name>
</gene>
<dbReference type="GO" id="GO:0019700">
    <property type="term" value="P:organic phosphonate catabolic process"/>
    <property type="evidence" value="ECO:0007669"/>
    <property type="project" value="UniProtKB-UniRule"/>
</dbReference>
<sequence length="377" mass="41974">MNQPQKNPQPWLLTPGPINTSMVVKQAMLHDWGSWDGDFRALTKAVCDQLISFVDDQDAFVCVPVQGSGTFAVEATLGTLIPRQGKALVLVNGAYGQRMTKILDYMARDYVVLDKGDYEPPRGAEVAAILEQDRGITHVLLVHCETSSGILNPVAEIAEVVEQHGRGLIIDSMSAFGAIDIHSSRVRFDAIISSANKCFEGVPGFGFALIRKTVLQHCATHAHSLSLDLYDQWQYLEKTGQWRFTPPTHVVAAFIQALKEHQQEGGVAGRFVRYRRNQQRLVAGMRQLGFKTLLADEWLSPIIVTFFAPGHTNFSFQRFYDLLKARHYIIYPGKLTQAESFRLGCIGQLFDEQIDGLLEAVSAVLDEMQIDDGNPNP</sequence>
<dbReference type="PANTHER" id="PTHR42778:SF1">
    <property type="entry name" value="2-AMINOETHYLPHOSPHONATE--PYRUVATE TRANSAMINASE"/>
    <property type="match status" value="1"/>
</dbReference>
<dbReference type="InterPro" id="IPR000192">
    <property type="entry name" value="Aminotrans_V_dom"/>
</dbReference>
<dbReference type="InterPro" id="IPR015422">
    <property type="entry name" value="PyrdxlP-dep_Trfase_small"/>
</dbReference>
<keyword evidence="3 7" id="KW-0808">Transferase</keyword>
<evidence type="ECO:0000256" key="5">
    <source>
        <dbReference type="ARBA" id="ARBA00023317"/>
    </source>
</evidence>